<dbReference type="InterPro" id="IPR016035">
    <property type="entry name" value="Acyl_Trfase/lysoPLipase"/>
</dbReference>
<dbReference type="SUPFAM" id="SSF52151">
    <property type="entry name" value="FabD/lysophospholipase-like"/>
    <property type="match status" value="1"/>
</dbReference>
<keyword evidence="5" id="KW-1185">Reference proteome</keyword>
<dbReference type="GO" id="GO:0016020">
    <property type="term" value="C:membrane"/>
    <property type="evidence" value="ECO:0007669"/>
    <property type="project" value="TreeGrafter"/>
</dbReference>
<comment type="caution">
    <text evidence="4">The sequence shown here is derived from an EMBL/GenBank/DDBJ whole genome shotgun (WGS) entry which is preliminary data.</text>
</comment>
<organism evidence="4 5">
    <name type="scientific">Phytophthora megakarya</name>
    <dbReference type="NCBI Taxonomy" id="4795"/>
    <lineage>
        <taxon>Eukaryota</taxon>
        <taxon>Sar</taxon>
        <taxon>Stramenopiles</taxon>
        <taxon>Oomycota</taxon>
        <taxon>Peronosporomycetes</taxon>
        <taxon>Peronosporales</taxon>
        <taxon>Peronosporaceae</taxon>
        <taxon>Phytophthora</taxon>
    </lineage>
</organism>
<reference evidence="5" key="1">
    <citation type="submission" date="2017-03" db="EMBL/GenBank/DDBJ databases">
        <title>Phytopthora megakarya and P. palmivora, two closely related causual agents of cacao black pod achieved similar genome size and gene model numbers by different mechanisms.</title>
        <authorList>
            <person name="Ali S."/>
            <person name="Shao J."/>
            <person name="Larry D.J."/>
            <person name="Kronmiller B."/>
            <person name="Shen D."/>
            <person name="Strem M.D."/>
            <person name="Melnick R.L."/>
            <person name="Guiltinan M.J."/>
            <person name="Tyler B.M."/>
            <person name="Meinhardt L.W."/>
            <person name="Bailey B.A."/>
        </authorList>
    </citation>
    <scope>NUCLEOTIDE SEQUENCE [LARGE SCALE GENOMIC DNA]</scope>
    <source>
        <strain evidence="5">zdho120</strain>
    </source>
</reference>
<protein>
    <submittedName>
        <fullName evidence="4">Patatin like protein</fullName>
    </submittedName>
</protein>
<feature type="short sequence motif" description="GXSXG" evidence="2">
    <location>
        <begin position="82"/>
        <end position="86"/>
    </location>
</feature>
<gene>
    <name evidence="4" type="ORF">PHMEG_00011015</name>
</gene>
<comment type="caution">
    <text evidence="2">Lacks conserved residue(s) required for the propagation of feature annotation.</text>
</comment>
<feature type="domain" description="PNPLA" evidence="3">
    <location>
        <begin position="50"/>
        <end position="214"/>
    </location>
</feature>
<dbReference type="Pfam" id="PF01734">
    <property type="entry name" value="Patatin"/>
    <property type="match status" value="1"/>
</dbReference>
<evidence type="ECO:0000256" key="2">
    <source>
        <dbReference type="PROSITE-ProRule" id="PRU01161"/>
    </source>
</evidence>
<sequence>MNEIWRASQSGDASDDAVQEVPCLSTVPRALGVPHKTKRRLTELHDVAQLGFGGCGGMYNYFLGVASVLQEEYDLRDVIYSGVSAGCFPALVLALGLDVKEFFFKENIPLIEEAAECSYAGLGKWIPMVKNNMLKVLPADAYQQVDKKLYFSITEVPALRNHLLTTWTSNEDMVDGMLCSAHVPIYTTSLAAPYRGKSYVDGGLTNNNPVTQPEAPHKVFQIWKWRWFGPSWILITTNADWAVEMFRMGREDMTKNLHEIDEVFF</sequence>
<feature type="active site" description="Proton acceptor" evidence="2">
    <location>
        <position position="201"/>
    </location>
</feature>
<dbReference type="OrthoDB" id="197155at2759"/>
<dbReference type="PROSITE" id="PS51635">
    <property type="entry name" value="PNPLA"/>
    <property type="match status" value="1"/>
</dbReference>
<dbReference type="GO" id="GO:0005811">
    <property type="term" value="C:lipid droplet"/>
    <property type="evidence" value="ECO:0007669"/>
    <property type="project" value="TreeGrafter"/>
</dbReference>
<dbReference type="Gene3D" id="3.40.1090.10">
    <property type="entry name" value="Cytosolic phospholipase A2 catalytic domain"/>
    <property type="match status" value="1"/>
</dbReference>
<dbReference type="GO" id="GO:0004806">
    <property type="term" value="F:triacylglycerol lipase activity"/>
    <property type="evidence" value="ECO:0007669"/>
    <property type="project" value="TreeGrafter"/>
</dbReference>
<evidence type="ECO:0000313" key="4">
    <source>
        <dbReference type="EMBL" id="OWZ15350.1"/>
    </source>
</evidence>
<proteinExistence type="predicted"/>
<dbReference type="InterPro" id="IPR002641">
    <property type="entry name" value="PNPLA_dom"/>
</dbReference>
<feature type="short sequence motif" description="DGA/G" evidence="2">
    <location>
        <begin position="201"/>
        <end position="203"/>
    </location>
</feature>
<keyword evidence="2" id="KW-0442">Lipid degradation</keyword>
<dbReference type="GO" id="GO:0055088">
    <property type="term" value="P:lipid homeostasis"/>
    <property type="evidence" value="ECO:0007669"/>
    <property type="project" value="TreeGrafter"/>
</dbReference>
<dbReference type="AlphaFoldDB" id="A0A225WER0"/>
<dbReference type="PANTHER" id="PTHR12406">
    <property type="entry name" value="CALCIUM-INDEPENDENT PHOSPHOLIPASE A2 IPLA2 -RELATED"/>
    <property type="match status" value="1"/>
</dbReference>
<feature type="active site" description="Nucleophile" evidence="2">
    <location>
        <position position="84"/>
    </location>
</feature>
<dbReference type="EMBL" id="NBNE01001141">
    <property type="protein sequence ID" value="OWZ15350.1"/>
    <property type="molecule type" value="Genomic_DNA"/>
</dbReference>
<accession>A0A225WER0</accession>
<dbReference type="PANTHER" id="PTHR12406:SF7">
    <property type="entry name" value="PATATIN-LIKE PHOSPHOLIPASE DOMAIN-CONTAINING PROTEIN 4"/>
    <property type="match status" value="1"/>
</dbReference>
<dbReference type="GO" id="GO:0019433">
    <property type="term" value="P:triglyceride catabolic process"/>
    <property type="evidence" value="ECO:0007669"/>
    <property type="project" value="TreeGrafter"/>
</dbReference>
<name>A0A225WER0_9STRA</name>
<dbReference type="InterPro" id="IPR033562">
    <property type="entry name" value="PLPL"/>
</dbReference>
<dbReference type="STRING" id="4795.A0A225WER0"/>
<evidence type="ECO:0000259" key="3">
    <source>
        <dbReference type="PROSITE" id="PS51635"/>
    </source>
</evidence>
<evidence type="ECO:0000256" key="1">
    <source>
        <dbReference type="ARBA" id="ARBA00023098"/>
    </source>
</evidence>
<evidence type="ECO:0000313" key="5">
    <source>
        <dbReference type="Proteomes" id="UP000198211"/>
    </source>
</evidence>
<keyword evidence="1 2" id="KW-0443">Lipid metabolism</keyword>
<dbReference type="Proteomes" id="UP000198211">
    <property type="component" value="Unassembled WGS sequence"/>
</dbReference>
<keyword evidence="2" id="KW-0378">Hydrolase</keyword>
<dbReference type="GO" id="GO:0005737">
    <property type="term" value="C:cytoplasm"/>
    <property type="evidence" value="ECO:0007669"/>
    <property type="project" value="TreeGrafter"/>
</dbReference>